<dbReference type="InterPro" id="IPR049704">
    <property type="entry name" value="Aminotrans_3_PPA_site"/>
</dbReference>
<keyword evidence="4 7" id="KW-0808">Transferase</keyword>
<dbReference type="PANTHER" id="PTHR43094:SF1">
    <property type="entry name" value="AMINOTRANSFERASE CLASS-III"/>
    <property type="match status" value="1"/>
</dbReference>
<dbReference type="PATRIC" id="fig|1288298.3.peg.2994"/>
<dbReference type="STRING" id="215743.ROSMUCSMR3_03625"/>
<dbReference type="NCBIfam" id="NF005447">
    <property type="entry name" value="PRK07036.1"/>
    <property type="match status" value="1"/>
</dbReference>
<dbReference type="Gene3D" id="3.40.640.10">
    <property type="entry name" value="Type I PLP-dependent aspartate aminotransferase-like (Major domain)"/>
    <property type="match status" value="1"/>
</dbReference>
<comment type="caution">
    <text evidence="7">The sequence shown here is derived from an EMBL/GenBank/DDBJ whole genome shotgun (WGS) entry which is preliminary data.</text>
</comment>
<comment type="cofactor">
    <cofactor evidence="1">
        <name>pyridoxal 5'-phosphate</name>
        <dbReference type="ChEBI" id="CHEBI:597326"/>
    </cofactor>
</comment>
<protein>
    <submittedName>
        <fullName evidence="7">Adenosylmethionine-8-amino-7-oxononanoate aminotransferase</fullName>
    </submittedName>
</protein>
<organism evidence="7 8">
    <name type="scientific">Roseovarius mucosus DSM 17069</name>
    <dbReference type="NCBI Taxonomy" id="1288298"/>
    <lineage>
        <taxon>Bacteria</taxon>
        <taxon>Pseudomonadati</taxon>
        <taxon>Pseudomonadota</taxon>
        <taxon>Alphaproteobacteria</taxon>
        <taxon>Rhodobacterales</taxon>
        <taxon>Roseobacteraceae</taxon>
        <taxon>Roseovarius</taxon>
    </lineage>
</organism>
<evidence type="ECO:0000313" key="8">
    <source>
        <dbReference type="Proteomes" id="UP000030021"/>
    </source>
</evidence>
<dbReference type="PIRSF" id="PIRSF000521">
    <property type="entry name" value="Transaminase_4ab_Lys_Orn"/>
    <property type="match status" value="1"/>
</dbReference>
<comment type="similarity">
    <text evidence="2 6">Belongs to the class-III pyridoxal-phosphate-dependent aminotransferase family.</text>
</comment>
<reference evidence="7 8" key="1">
    <citation type="submission" date="2013-01" db="EMBL/GenBank/DDBJ databases">
        <authorList>
            <person name="Fiebig A."/>
            <person name="Goeker M."/>
            <person name="Klenk H.-P.P."/>
        </authorList>
    </citation>
    <scope>NUCLEOTIDE SEQUENCE [LARGE SCALE GENOMIC DNA]</scope>
    <source>
        <strain evidence="7 8">DSM 17069</strain>
    </source>
</reference>
<dbReference type="OrthoDB" id="9801834at2"/>
<dbReference type="FunFam" id="3.40.640.10:FF:000014">
    <property type="entry name" value="Adenosylmethionine-8-amino-7-oxononanoate aminotransferase, probable"/>
    <property type="match status" value="1"/>
</dbReference>
<dbReference type="GO" id="GO:0008483">
    <property type="term" value="F:transaminase activity"/>
    <property type="evidence" value="ECO:0007669"/>
    <property type="project" value="UniProtKB-KW"/>
</dbReference>
<evidence type="ECO:0000256" key="3">
    <source>
        <dbReference type="ARBA" id="ARBA00022576"/>
    </source>
</evidence>
<evidence type="ECO:0000256" key="5">
    <source>
        <dbReference type="ARBA" id="ARBA00022898"/>
    </source>
</evidence>
<keyword evidence="5 6" id="KW-0663">Pyridoxal phosphate</keyword>
<gene>
    <name evidence="7" type="ORF">rosmuc_02981</name>
</gene>
<dbReference type="Pfam" id="PF00202">
    <property type="entry name" value="Aminotran_3"/>
    <property type="match status" value="1"/>
</dbReference>
<dbReference type="GO" id="GO:0030170">
    <property type="term" value="F:pyridoxal phosphate binding"/>
    <property type="evidence" value="ECO:0007669"/>
    <property type="project" value="InterPro"/>
</dbReference>
<proteinExistence type="inferred from homology"/>
<evidence type="ECO:0000256" key="6">
    <source>
        <dbReference type="RuleBase" id="RU003560"/>
    </source>
</evidence>
<dbReference type="InterPro" id="IPR005814">
    <property type="entry name" value="Aminotrans_3"/>
</dbReference>
<dbReference type="PANTHER" id="PTHR43094">
    <property type="entry name" value="AMINOTRANSFERASE"/>
    <property type="match status" value="1"/>
</dbReference>
<accession>A0A0A0HKJ2</accession>
<name>A0A0A0HKJ2_9RHOB</name>
<dbReference type="HOGENOM" id="CLU_016922_4_0_5"/>
<dbReference type="InterPro" id="IPR015424">
    <property type="entry name" value="PyrdxlP-dep_Trfase"/>
</dbReference>
<dbReference type="RefSeq" id="WP_102105849.1">
    <property type="nucleotide sequence ID" value="NZ_KN293975.1"/>
</dbReference>
<evidence type="ECO:0000256" key="2">
    <source>
        <dbReference type="ARBA" id="ARBA00008954"/>
    </source>
</evidence>
<dbReference type="Gene3D" id="3.90.1150.10">
    <property type="entry name" value="Aspartate Aminotransferase, domain 1"/>
    <property type="match status" value="1"/>
</dbReference>
<keyword evidence="3 7" id="KW-0032">Aminotransferase</keyword>
<dbReference type="Proteomes" id="UP000030021">
    <property type="component" value="Unassembled WGS sequence"/>
</dbReference>
<dbReference type="InterPro" id="IPR015421">
    <property type="entry name" value="PyrdxlP-dep_Trfase_major"/>
</dbReference>
<evidence type="ECO:0000313" key="7">
    <source>
        <dbReference type="EMBL" id="KGM86688.1"/>
    </source>
</evidence>
<dbReference type="PROSITE" id="PS00600">
    <property type="entry name" value="AA_TRANSFER_CLASS_3"/>
    <property type="match status" value="1"/>
</dbReference>
<sequence length="459" mass="50673">MNTHSNTPAPDDLTLWDRTHNLHPWTGIRDWRKSDLLRVNTAQGIHIWDSKGKRHIDGPGGMWCVQIGYGRAEMAEAIAAQAMSMPYASPWSFTTEPAALLARKLAELTPGDLNTVHFTTGGSTAVDTAIRVVQFLNNRLGRPDKKIVLSREKAYHGSTYLAATVTGKERFKTRFDKADDLVRFLPDVNPYRRPAGMSVADWGDLKIAEFEQMIADVGPERIGAFIAEPILCSGGVVVPPPGYHQRTAEICRQHDILYISDEVVTGFGRLGHWFASEEVFGVTPDIITCAKGLTSGYVPLGACILSDRLMERLAGVEGDDVFYNGYTYCGHPVACAAALKNIEIIEREDILAHVRRITPQFQARLRSIGERFDIVGDARGMGLLGCLECRPDLSDESYAKHLQFGAKLDAACEARGLLLRPYGNMAVFSPPLIITTEEIDEMFEIMEAGLTQLSAEYNG</sequence>
<evidence type="ECO:0000256" key="1">
    <source>
        <dbReference type="ARBA" id="ARBA00001933"/>
    </source>
</evidence>
<dbReference type="eggNOG" id="COG0161">
    <property type="taxonomic scope" value="Bacteria"/>
</dbReference>
<evidence type="ECO:0000256" key="4">
    <source>
        <dbReference type="ARBA" id="ARBA00022679"/>
    </source>
</evidence>
<dbReference type="CDD" id="cd00610">
    <property type="entry name" value="OAT_like"/>
    <property type="match status" value="1"/>
</dbReference>
<dbReference type="AlphaFoldDB" id="A0A0A0HKJ2"/>
<dbReference type="InterPro" id="IPR015422">
    <property type="entry name" value="PyrdxlP-dep_Trfase_small"/>
</dbReference>
<dbReference type="SUPFAM" id="SSF53383">
    <property type="entry name" value="PLP-dependent transferases"/>
    <property type="match status" value="1"/>
</dbReference>
<dbReference type="EMBL" id="AONH01000016">
    <property type="protein sequence ID" value="KGM86688.1"/>
    <property type="molecule type" value="Genomic_DNA"/>
</dbReference>